<dbReference type="Gene3D" id="3.40.50.300">
    <property type="entry name" value="P-loop containing nucleotide triphosphate hydrolases"/>
    <property type="match status" value="1"/>
</dbReference>
<dbReference type="AlphaFoldDB" id="A0A0G1VAR8"/>
<dbReference type="Proteomes" id="UP000034682">
    <property type="component" value="Unassembled WGS sequence"/>
</dbReference>
<comment type="caution">
    <text evidence="1">The sequence shown here is derived from an EMBL/GenBank/DDBJ whole genome shotgun (WGS) entry which is preliminary data.</text>
</comment>
<name>A0A0G1VAR8_9BACT</name>
<evidence type="ECO:0008006" key="3">
    <source>
        <dbReference type="Google" id="ProtNLM"/>
    </source>
</evidence>
<protein>
    <recommendedName>
        <fullName evidence="3">Dephospho-CoA kinase-like protein</fullName>
    </recommendedName>
</protein>
<gene>
    <name evidence="1" type="ORF">UY02_C0056G0005</name>
</gene>
<dbReference type="EMBL" id="LCOK01000056">
    <property type="protein sequence ID" value="KKU75283.1"/>
    <property type="molecule type" value="Genomic_DNA"/>
</dbReference>
<organism evidence="1 2">
    <name type="scientific">Candidatus Giovannonibacteria bacterium GW2011_GWB1_47_6b</name>
    <dbReference type="NCBI Taxonomy" id="1618655"/>
    <lineage>
        <taxon>Bacteria</taxon>
        <taxon>Candidatus Giovannoniibacteriota</taxon>
    </lineage>
</organism>
<evidence type="ECO:0000313" key="2">
    <source>
        <dbReference type="Proteomes" id="UP000034682"/>
    </source>
</evidence>
<proteinExistence type="predicted"/>
<sequence>MVAETCLTKPTLIMVIGSNGIGKSVFAKRIVRSVTNSVYIEKDLINQAFLWSSRDGELTDITRYLPPQELIGRNTPYYRNHILFQSYHCMLMMAKQSLLLDKHPVLDCTYLRELRWGYLETVLIPQLTGVKYALKIILLYASSPEIVRARIAQRGAQRDACLIDDEQWKRLLEEQSLIPTEIEKHDHIKLDNSDFASADANLAAALAYLRS</sequence>
<evidence type="ECO:0000313" key="1">
    <source>
        <dbReference type="EMBL" id="KKU75283.1"/>
    </source>
</evidence>
<dbReference type="InterPro" id="IPR027417">
    <property type="entry name" value="P-loop_NTPase"/>
</dbReference>
<dbReference type="Pfam" id="PF13671">
    <property type="entry name" value="AAA_33"/>
    <property type="match status" value="1"/>
</dbReference>
<dbReference type="SUPFAM" id="SSF52540">
    <property type="entry name" value="P-loop containing nucleoside triphosphate hydrolases"/>
    <property type="match status" value="1"/>
</dbReference>
<reference evidence="1 2" key="1">
    <citation type="journal article" date="2015" name="Nature">
        <title>rRNA introns, odd ribosomes, and small enigmatic genomes across a large radiation of phyla.</title>
        <authorList>
            <person name="Brown C.T."/>
            <person name="Hug L.A."/>
            <person name="Thomas B.C."/>
            <person name="Sharon I."/>
            <person name="Castelle C.J."/>
            <person name="Singh A."/>
            <person name="Wilkins M.J."/>
            <person name="Williams K.H."/>
            <person name="Banfield J.F."/>
        </authorList>
    </citation>
    <scope>NUCLEOTIDE SEQUENCE [LARGE SCALE GENOMIC DNA]</scope>
</reference>
<accession>A0A0G1VAR8</accession>